<dbReference type="GO" id="GO:0004558">
    <property type="term" value="F:alpha-1,4-glucosidase activity"/>
    <property type="evidence" value="ECO:0007669"/>
    <property type="project" value="UniProtKB-EC"/>
</dbReference>
<feature type="chain" id="PRO_5043329181" description="alpha-glucosidase" evidence="6">
    <location>
        <begin position="18"/>
        <end position="1110"/>
    </location>
</feature>
<dbReference type="SUPFAM" id="SSF51445">
    <property type="entry name" value="(Trans)glycosidases"/>
    <property type="match status" value="2"/>
</dbReference>
<sequence>MRTVITFCVAILPLVIGITWNPPDNITDFSLYQIYPRSYKDSDGDGIGDLRGVIQRLDHFTESNVDAVWLSPIYRSPMIDFGYDISNFTEIDPIFGTTKDFEDLVRAAHDKNLLVILDFVPNHTSDQHEWFQKSLQGIPPYDNYYVWHSGRTENDTRKPPNNWVSQMGGSAWEWRDERQAYYLHQFVKQEPDLNYYSADVRREMKDVLKFWLDKGVDGFRIDAMKYLYEDQRFLDEPLSGQTDDPNNYDYTVKIYTTDQQQTYDILPTWRQILDKYDQPKYIMVEVYSNTSATMKYYYYGADFPFNFDLITNLTRNSTAADIKHIVDSWYNTMPEGGTPNWVAGNHDRPRLIARMGEPRARAVTMFVLLLPGVSVTYYGEEIGMTDAYISWEDTQDPQGCLAGKANYQSSSRDPERTPFQWNDSVAAGFSSNSHTWLPVNPNYKTLNLADEKKDKNSYYTFYEKLSKLKKSPHFKQATLVTKILDEYVFAFARESEKHGSVYAITNFGDKDSTVDLSVFDNIPSKLDVYYASANSTVLPCGMRAAIAFCVAVLPLVIGITWNPPDKITDFSLYQIYPRSYKDSDGDGIGDLRGIIQRLDHVVASNLDAIWLSPIYRSPMVDFGYDISNYKEIDPTFGTMKDFEDLLKAAHDKNLLVIMDFVPNHTSDQHEWFKKSVQGIPPYDNYYVWHTGRIENGTRKPPNNWVSEMRGSAWEWKDERQAYYLHQFAIQQPDLNYYSPDVRREIEDVLRFWLDKGVDGFRIDAMIFLYEDQRFLDEPLSGQTDDPNNYDYTEKIYTTNQQPTYDILPTWRKVLDKYEQPKYIMIEAYSNMSNTMKYYRYGADFPFNFYTITNVTRSSSAADIKHIVDLWYNTMPEGGTPNWVAGNHDHSRLIARLGESRARAVTMSLLLLPGVSVTYYGEEIGMTDAYISWKDTVDPEGCRAGKANYLSSSRDPERTPFQWNDSVAAGFSSNSHTWLPVNSNYKTLNLADEKKDNNSYYALYEKLSKLKKSPHFKRGNLVTKVLDEYVFAFARETEKHGSVYAITNFGDKDSTVDLSVFDNIPSKLDVYYASTISNILSWESVVQVRRVTIPAASVVILTTPNANFVTG</sequence>
<evidence type="ECO:0000256" key="5">
    <source>
        <dbReference type="ARBA" id="ARBA00023295"/>
    </source>
</evidence>
<organism evidence="8 9">
    <name type="scientific">Tetragonisca angustula</name>
    <dbReference type="NCBI Taxonomy" id="166442"/>
    <lineage>
        <taxon>Eukaryota</taxon>
        <taxon>Metazoa</taxon>
        <taxon>Ecdysozoa</taxon>
        <taxon>Arthropoda</taxon>
        <taxon>Hexapoda</taxon>
        <taxon>Insecta</taxon>
        <taxon>Pterygota</taxon>
        <taxon>Neoptera</taxon>
        <taxon>Endopterygota</taxon>
        <taxon>Hymenoptera</taxon>
        <taxon>Apocrita</taxon>
        <taxon>Aculeata</taxon>
        <taxon>Apoidea</taxon>
        <taxon>Anthophila</taxon>
        <taxon>Apidae</taxon>
        <taxon>Tetragonisca</taxon>
    </lineage>
</organism>
<feature type="signal peptide" evidence="6">
    <location>
        <begin position="1"/>
        <end position="17"/>
    </location>
</feature>
<keyword evidence="5" id="KW-0326">Glycosidase</keyword>
<dbReference type="CDD" id="cd11328">
    <property type="entry name" value="AmyAc_maltase"/>
    <property type="match status" value="2"/>
</dbReference>
<dbReference type="Gene3D" id="3.90.400.10">
    <property type="entry name" value="Oligo-1,6-glucosidase, Domain 2"/>
    <property type="match status" value="2"/>
</dbReference>
<dbReference type="FunFam" id="3.90.400.10:FF:000001">
    <property type="entry name" value="Maltase A3, isoform A"/>
    <property type="match status" value="2"/>
</dbReference>
<name>A0AAW1AF33_9HYME</name>
<keyword evidence="5" id="KW-0378">Hydrolase</keyword>
<dbReference type="EC" id="3.2.1.20" evidence="3"/>
<keyword evidence="9" id="KW-1185">Reference proteome</keyword>
<protein>
    <recommendedName>
        <fullName evidence="3">alpha-glucosidase</fullName>
        <ecNumber evidence="3">3.2.1.20</ecNumber>
    </recommendedName>
</protein>
<evidence type="ECO:0000256" key="6">
    <source>
        <dbReference type="SAM" id="SignalP"/>
    </source>
</evidence>
<evidence type="ECO:0000313" key="8">
    <source>
        <dbReference type="EMBL" id="KAK9308584.1"/>
    </source>
</evidence>
<dbReference type="Proteomes" id="UP001432146">
    <property type="component" value="Unassembled WGS sequence"/>
</dbReference>
<evidence type="ECO:0000256" key="3">
    <source>
        <dbReference type="ARBA" id="ARBA00012741"/>
    </source>
</evidence>
<accession>A0AAW1AF33</accession>
<dbReference type="Pfam" id="PF00128">
    <property type="entry name" value="Alpha-amylase"/>
    <property type="match status" value="2"/>
</dbReference>
<dbReference type="AlphaFoldDB" id="A0AAW1AF33"/>
<dbReference type="EMBL" id="JAWNGG020000019">
    <property type="protein sequence ID" value="KAK9308584.1"/>
    <property type="molecule type" value="Genomic_DNA"/>
</dbReference>
<dbReference type="InterPro" id="IPR045857">
    <property type="entry name" value="O16G_dom_2"/>
</dbReference>
<keyword evidence="6" id="KW-0732">Signal</keyword>
<evidence type="ECO:0000256" key="2">
    <source>
        <dbReference type="ARBA" id="ARBA00008061"/>
    </source>
</evidence>
<evidence type="ECO:0000256" key="1">
    <source>
        <dbReference type="ARBA" id="ARBA00001657"/>
    </source>
</evidence>
<feature type="domain" description="Glycosyl hydrolase family 13 catalytic" evidence="7">
    <location>
        <begin position="574"/>
        <end position="957"/>
    </location>
</feature>
<dbReference type="PANTHER" id="PTHR10357:SF179">
    <property type="entry name" value="NEUTRAL AND BASIC AMINO ACID TRANSPORT PROTEIN RBAT"/>
    <property type="match status" value="1"/>
</dbReference>
<evidence type="ECO:0000313" key="9">
    <source>
        <dbReference type="Proteomes" id="UP001432146"/>
    </source>
</evidence>
<dbReference type="Gene3D" id="3.20.20.80">
    <property type="entry name" value="Glycosidases"/>
    <property type="match status" value="2"/>
</dbReference>
<dbReference type="SMART" id="SM00642">
    <property type="entry name" value="Aamy"/>
    <property type="match status" value="2"/>
</dbReference>
<proteinExistence type="inferred from homology"/>
<comment type="catalytic activity">
    <reaction evidence="1">
        <text>Hydrolysis of terminal, non-reducing (1-&gt;4)-linked alpha-D-glucose residues with release of alpha-D-glucose.</text>
        <dbReference type="EC" id="3.2.1.20"/>
    </reaction>
</comment>
<gene>
    <name evidence="8" type="ORF">QLX08_001445</name>
</gene>
<dbReference type="InterPro" id="IPR006047">
    <property type="entry name" value="GH13_cat_dom"/>
</dbReference>
<evidence type="ECO:0000259" key="7">
    <source>
        <dbReference type="SMART" id="SM00642"/>
    </source>
</evidence>
<evidence type="ECO:0000256" key="4">
    <source>
        <dbReference type="ARBA" id="ARBA00023180"/>
    </source>
</evidence>
<reference evidence="8 9" key="1">
    <citation type="submission" date="2024-05" db="EMBL/GenBank/DDBJ databases">
        <title>The nuclear and mitochondrial genome assemblies of Tetragonisca angustula (Apidae: Meliponini), a tiny yet remarkable pollinator in the Neotropics.</title>
        <authorList>
            <person name="Ferrari R."/>
            <person name="Ricardo P.C."/>
            <person name="Dias F.C."/>
            <person name="Araujo N.S."/>
            <person name="Soares D.O."/>
            <person name="Zhou Q.-S."/>
            <person name="Zhu C.-D."/>
            <person name="Coutinho L."/>
            <person name="Airas M.C."/>
            <person name="Batista T.M."/>
        </authorList>
    </citation>
    <scope>NUCLEOTIDE SEQUENCE [LARGE SCALE GENOMIC DNA]</scope>
    <source>
        <strain evidence="8">ASF017062</strain>
        <tissue evidence="8">Abdomen</tissue>
    </source>
</reference>
<feature type="domain" description="Glycosyl hydrolase family 13 catalytic" evidence="7">
    <location>
        <begin position="33"/>
        <end position="416"/>
    </location>
</feature>
<dbReference type="PANTHER" id="PTHR10357">
    <property type="entry name" value="ALPHA-AMYLASE FAMILY MEMBER"/>
    <property type="match status" value="1"/>
</dbReference>
<dbReference type="InterPro" id="IPR017853">
    <property type="entry name" value="GH"/>
</dbReference>
<comment type="caution">
    <text evidence="8">The sequence shown here is derived from an EMBL/GenBank/DDBJ whole genome shotgun (WGS) entry which is preliminary data.</text>
</comment>
<dbReference type="GO" id="GO:0005975">
    <property type="term" value="P:carbohydrate metabolic process"/>
    <property type="evidence" value="ECO:0007669"/>
    <property type="project" value="InterPro"/>
</dbReference>
<comment type="similarity">
    <text evidence="2">Belongs to the glycosyl hydrolase 13 family.</text>
</comment>
<keyword evidence="4" id="KW-0325">Glycoprotein</keyword>